<dbReference type="InterPro" id="IPR005069">
    <property type="entry name" value="Nucl-diP-sugar_transferase"/>
</dbReference>
<evidence type="ECO:0000313" key="2">
    <source>
        <dbReference type="EMBL" id="TXG54861.1"/>
    </source>
</evidence>
<gene>
    <name evidence="2" type="ORF">EZV62_020117</name>
</gene>
<dbReference type="EMBL" id="VAHF01000009">
    <property type="protein sequence ID" value="TXG54861.1"/>
    <property type="molecule type" value="Genomic_DNA"/>
</dbReference>
<reference evidence="3" key="1">
    <citation type="journal article" date="2019" name="Gigascience">
        <title>De novo genome assembly of the endangered Acer yangbiense, a plant species with extremely small populations endemic to Yunnan Province, China.</title>
        <authorList>
            <person name="Yang J."/>
            <person name="Wariss H.M."/>
            <person name="Tao L."/>
            <person name="Zhang R."/>
            <person name="Yun Q."/>
            <person name="Hollingsworth P."/>
            <person name="Dao Z."/>
            <person name="Luo G."/>
            <person name="Guo H."/>
            <person name="Ma Y."/>
            <person name="Sun W."/>
        </authorList>
    </citation>
    <scope>NUCLEOTIDE SEQUENCE [LARGE SCALE GENOMIC DNA]</scope>
    <source>
        <strain evidence="3">cv. Malutang</strain>
    </source>
</reference>
<dbReference type="Pfam" id="PF03407">
    <property type="entry name" value="Nucleotid_trans"/>
    <property type="match status" value="1"/>
</dbReference>
<sequence length="266" mass="30313">MPDRRTVIVSMVGQALASSPGSVLDLFIESFHVGHGTKHLLNHLLIVALDSKAFHYCKSIHPHCFYLTSKKPSLLPHLKYKFLQELIELGYNFIFTDADVMWFRNPVSQIHPSEALTIACDFNSGDLPSVSDKVDQGFFSMPSSELTVEYFKYQNMARFLYPNKQNQSLCEATVSEDFKMLEVGVEYLDAAHFGGFCQQSKNMEEIYTVRANCCENIENKVHDLRMLLDDWRNFTGLSTEHAGLKESSFSWRAPEKCKGVQGKFVM</sequence>
<feature type="domain" description="Nucleotide-diphospho-sugar transferase" evidence="1">
    <location>
        <begin position="39"/>
        <end position="224"/>
    </location>
</feature>
<name>A0A5C7HD26_9ROSI</name>
<evidence type="ECO:0000259" key="1">
    <source>
        <dbReference type="Pfam" id="PF03407"/>
    </source>
</evidence>
<comment type="caution">
    <text evidence="2">The sequence shown here is derived from an EMBL/GenBank/DDBJ whole genome shotgun (WGS) entry which is preliminary data.</text>
</comment>
<evidence type="ECO:0000313" key="3">
    <source>
        <dbReference type="Proteomes" id="UP000323000"/>
    </source>
</evidence>
<dbReference type="AlphaFoldDB" id="A0A5C7HD26"/>
<dbReference type="Proteomes" id="UP000323000">
    <property type="component" value="Chromosome 9"/>
</dbReference>
<dbReference type="OrthoDB" id="540503at2759"/>
<dbReference type="PANTHER" id="PTHR46038:SF37">
    <property type="entry name" value="GLYCOSYLTRANSFERASE"/>
    <property type="match status" value="1"/>
</dbReference>
<keyword evidence="3" id="KW-1185">Reference proteome</keyword>
<proteinExistence type="predicted"/>
<accession>A0A5C7HD26</accession>
<protein>
    <recommendedName>
        <fullName evidence="1">Nucleotide-diphospho-sugar transferase domain-containing protein</fullName>
    </recommendedName>
</protein>
<organism evidence="2 3">
    <name type="scientific">Acer yangbiense</name>
    <dbReference type="NCBI Taxonomy" id="1000413"/>
    <lineage>
        <taxon>Eukaryota</taxon>
        <taxon>Viridiplantae</taxon>
        <taxon>Streptophyta</taxon>
        <taxon>Embryophyta</taxon>
        <taxon>Tracheophyta</taxon>
        <taxon>Spermatophyta</taxon>
        <taxon>Magnoliopsida</taxon>
        <taxon>eudicotyledons</taxon>
        <taxon>Gunneridae</taxon>
        <taxon>Pentapetalae</taxon>
        <taxon>rosids</taxon>
        <taxon>malvids</taxon>
        <taxon>Sapindales</taxon>
        <taxon>Sapindaceae</taxon>
        <taxon>Hippocastanoideae</taxon>
        <taxon>Acereae</taxon>
        <taxon>Acer</taxon>
    </lineage>
</organism>
<dbReference type="InterPro" id="IPR044821">
    <property type="entry name" value="At1g28695/At4g15970-like"/>
</dbReference>
<dbReference type="PANTHER" id="PTHR46038">
    <property type="entry name" value="EXPRESSED PROTEIN-RELATED"/>
    <property type="match status" value="1"/>
</dbReference>